<organism evidence="2 3">
    <name type="scientific">Alloalcanivorax marinus</name>
    <dbReference type="NCBI Taxonomy" id="1177169"/>
    <lineage>
        <taxon>Bacteria</taxon>
        <taxon>Pseudomonadati</taxon>
        <taxon>Pseudomonadota</taxon>
        <taxon>Gammaproteobacteria</taxon>
        <taxon>Oceanospirillales</taxon>
        <taxon>Alcanivoracaceae</taxon>
        <taxon>Alloalcanivorax</taxon>
    </lineage>
</organism>
<feature type="domain" description="DUF1722" evidence="1">
    <location>
        <begin position="199"/>
        <end position="315"/>
    </location>
</feature>
<dbReference type="AlphaFoldDB" id="A0A9Q3YMC8"/>
<dbReference type="EMBL" id="JAJGNA010000008">
    <property type="protein sequence ID" value="MCC4308657.1"/>
    <property type="molecule type" value="Genomic_DNA"/>
</dbReference>
<evidence type="ECO:0000259" key="1">
    <source>
        <dbReference type="Pfam" id="PF08349"/>
    </source>
</evidence>
<dbReference type="PANTHER" id="PTHR30087">
    <property type="entry name" value="INNER MEMBRANE PROTEIN"/>
    <property type="match status" value="1"/>
</dbReference>
<dbReference type="Pfam" id="PF08349">
    <property type="entry name" value="DUF1722"/>
    <property type="match status" value="1"/>
</dbReference>
<dbReference type="InterPro" id="IPR013560">
    <property type="entry name" value="DUF1722"/>
</dbReference>
<dbReference type="PIRSF" id="PIRSF037004">
    <property type="entry name" value="UCP037004"/>
    <property type="match status" value="1"/>
</dbReference>
<evidence type="ECO:0000313" key="2">
    <source>
        <dbReference type="EMBL" id="MCC4308657.1"/>
    </source>
</evidence>
<proteinExistence type="predicted"/>
<dbReference type="Proteomes" id="UP001108027">
    <property type="component" value="Unassembled WGS sequence"/>
</dbReference>
<protein>
    <submittedName>
        <fullName evidence="2">DUF523 and DUF1722 domain-containing protein</fullName>
    </submittedName>
</protein>
<evidence type="ECO:0000313" key="3">
    <source>
        <dbReference type="Proteomes" id="UP001108027"/>
    </source>
</evidence>
<dbReference type="Pfam" id="PF04463">
    <property type="entry name" value="2-thiour_desulf"/>
    <property type="match status" value="1"/>
</dbReference>
<dbReference type="PANTHER" id="PTHR30087:SF0">
    <property type="entry name" value="INNER MEMBRANE PROTEIN"/>
    <property type="match status" value="1"/>
</dbReference>
<comment type="caution">
    <text evidence="2">The sequence shown here is derived from an EMBL/GenBank/DDBJ whole genome shotgun (WGS) entry which is preliminary data.</text>
</comment>
<accession>A0A9Q3YMC8</accession>
<dbReference type="InterPro" id="IPR007553">
    <property type="entry name" value="2-thiour_desulf"/>
</dbReference>
<dbReference type="InterPro" id="IPR017087">
    <property type="entry name" value="UCP037004"/>
</dbReference>
<reference evidence="2" key="1">
    <citation type="submission" date="2021-10" db="EMBL/GenBank/DDBJ databases">
        <title>The diversity and Nitrogen Metabolism of Culturable Nitrate-Utilizing Bacteria Within the Oxygen Minimum Zone of the Changjiang (Yangtze River)Estuary.</title>
        <authorList>
            <person name="Zhang D."/>
            <person name="Zheng J."/>
            <person name="Liu S."/>
            <person name="He W."/>
        </authorList>
    </citation>
    <scope>NUCLEOTIDE SEQUENCE</scope>
    <source>
        <strain evidence="2">FXH-223</strain>
    </source>
</reference>
<sequence>MDRDHRSAPQDDRIPVGISACLQGREVRHDGGHKHSRYCTEVLSRYFRFHSLCPEMGAGLSTPRQAMHLVDTDQGVRLKATRGDRDFTDLMTGFVDRTLDGLAGLRGFVLMAKSPSCGMERIRVYREDGEVGRRDASGLFAGALMARYPLMPVEEEGRLNDDRLRENFVERVFVYDDWCRLREQGLTAKGLIEFHSRHKFQLLAHSEATYRRLGPMLADLKSRPLDEIADDYIGAFMPAMAQRVSPGAHVNAMLHLAGFLRDHLEDADRRLLHEQIEAYHRGDVPLVVPMTLLRGAQRKVAQPYLARQQYLNPYPDALGLRNRV</sequence>
<name>A0A9Q3YMC8_9GAMM</name>
<keyword evidence="3" id="KW-1185">Reference proteome</keyword>
<dbReference type="RefSeq" id="WP_228233775.1">
    <property type="nucleotide sequence ID" value="NZ_JAJGNA010000008.1"/>
</dbReference>
<gene>
    <name evidence="2" type="ORF">LL252_08735</name>
</gene>